<dbReference type="PROSITE" id="PS50089">
    <property type="entry name" value="ZF_RING_2"/>
    <property type="match status" value="1"/>
</dbReference>
<dbReference type="PANTHER" id="PTHR45877:SF2">
    <property type="entry name" value="E3 UBIQUITIN-PROTEIN LIGASE SINA-RELATED"/>
    <property type="match status" value="1"/>
</dbReference>
<proteinExistence type="predicted"/>
<sequence length="721" mass="82187">MPSSGFLRIPPMEQSKEIAKNWLDSKINTDELFACAICHCAISAEHPIHCPQCSNLFCATCIDQWFATGGPRPSVVSSVKRCPCCQSKVTMNQFTYCRVYQEVREVIDSLHNSMEELIQQLRKPVILCEKHNKELTLFCQECDKCICVKCVLVDRHRGHIDLVLELDDAREKLKNTILRENKFLAKRLDMLNNVNNRLKTRENDMHQLCDSIVNDMNITVDAMIEKMHEDKDERIEKYIAPVKAAVMRQQKEVESIIQQSFALANEETCPDVLVKTCQMIRTIKTMNYKEFPVDQHHDINFTNVPNTSRRSRENPIQRLVKDSKTPCIYKSSGCTWTFGPNDMRQHLEECKFRPVNCIGKKLEVITCSWSGRHCDTEDHLLKFHADLGKPFNYYQVSEIPFSASVPRTSIRLVDAFAKHFLFYFSSNVETKMIYFMIIYFGRRAEAQQYYYEFQIRNLSGLGVPQVKYVQQCVADCEDLNGKLEDESCIALSFKSVRHYLQNDTIPIRFIIRKFEKETDSGPANQRRNSESSSSGGKPSKPKPTPFVFSEKGKQQQNVSRSRPVGGAASGGDGGNRNSPKPSDDPPLRRALPPLARSISAAKGGPPSSSSPVQKTPELSSINRMGVSGVDSPIVHQEPCPFMSPSINRLDAPPSYSVVGSYESRYSYSEYCITSNNKPPPVECKTTATLCHRYTQPYKMADERLYLQRYPEDCLGKPVYRR</sequence>
<dbReference type="PROSITE" id="PS51081">
    <property type="entry name" value="ZF_SIAH"/>
    <property type="match status" value="1"/>
</dbReference>
<organism evidence="9 10">
    <name type="scientific">Aedes albopictus</name>
    <name type="common">Asian tiger mosquito</name>
    <name type="synonym">Stegomyia albopicta</name>
    <dbReference type="NCBI Taxonomy" id="7160"/>
    <lineage>
        <taxon>Eukaryota</taxon>
        <taxon>Metazoa</taxon>
        <taxon>Ecdysozoa</taxon>
        <taxon>Arthropoda</taxon>
        <taxon>Hexapoda</taxon>
        <taxon>Insecta</taxon>
        <taxon>Pterygota</taxon>
        <taxon>Neoptera</taxon>
        <taxon>Endopterygota</taxon>
        <taxon>Diptera</taxon>
        <taxon>Nematocera</taxon>
        <taxon>Culicoidea</taxon>
        <taxon>Culicidae</taxon>
        <taxon>Culicinae</taxon>
        <taxon>Aedini</taxon>
        <taxon>Aedes</taxon>
        <taxon>Stegomyia</taxon>
    </lineage>
</organism>
<dbReference type="GeneID" id="109420299"/>
<evidence type="ECO:0000256" key="3">
    <source>
        <dbReference type="ARBA" id="ARBA00022833"/>
    </source>
</evidence>
<evidence type="ECO:0000259" key="6">
    <source>
        <dbReference type="PROSITE" id="PS50089"/>
    </source>
</evidence>
<feature type="region of interest" description="Disordered" evidence="5">
    <location>
        <begin position="518"/>
        <end position="630"/>
    </location>
</feature>
<dbReference type="InterPro" id="IPR000315">
    <property type="entry name" value="Znf_B-box"/>
</dbReference>
<evidence type="ECO:0000259" key="8">
    <source>
        <dbReference type="PROSITE" id="PS51081"/>
    </source>
</evidence>
<dbReference type="InterPro" id="IPR008974">
    <property type="entry name" value="TRAF-like"/>
</dbReference>
<evidence type="ECO:0000256" key="5">
    <source>
        <dbReference type="SAM" id="MobiDB-lite"/>
    </source>
</evidence>
<dbReference type="InterPro" id="IPR001841">
    <property type="entry name" value="Znf_RING"/>
</dbReference>
<evidence type="ECO:0000256" key="1">
    <source>
        <dbReference type="ARBA" id="ARBA00022723"/>
    </source>
</evidence>
<dbReference type="InterPro" id="IPR004162">
    <property type="entry name" value="SINA-like_animal"/>
</dbReference>
<evidence type="ECO:0000259" key="7">
    <source>
        <dbReference type="PROSITE" id="PS50119"/>
    </source>
</evidence>
<dbReference type="Proteomes" id="UP000069940">
    <property type="component" value="Unassembled WGS sequence"/>
</dbReference>
<dbReference type="PANTHER" id="PTHR45877">
    <property type="entry name" value="E3 UBIQUITIN-PROTEIN LIGASE SIAH2"/>
    <property type="match status" value="1"/>
</dbReference>
<keyword evidence="1" id="KW-0479">Metal-binding</keyword>
<reference evidence="9" key="2">
    <citation type="submission" date="2025-05" db="UniProtKB">
        <authorList>
            <consortium name="EnsemblMetazoa"/>
        </authorList>
    </citation>
    <scope>IDENTIFICATION</scope>
    <source>
        <strain evidence="9">Foshan</strain>
    </source>
</reference>
<accession>A0ABM1ZRE2</accession>
<evidence type="ECO:0000313" key="10">
    <source>
        <dbReference type="Proteomes" id="UP000069940"/>
    </source>
</evidence>
<dbReference type="InterPro" id="IPR013010">
    <property type="entry name" value="Znf_SIAH"/>
</dbReference>
<dbReference type="Pfam" id="PF00643">
    <property type="entry name" value="zf-B_box"/>
    <property type="match status" value="1"/>
</dbReference>
<keyword evidence="10" id="KW-1185">Reference proteome</keyword>
<evidence type="ECO:0000313" key="9">
    <source>
        <dbReference type="EnsemblMetazoa" id="AALFPA23_020978.P30945"/>
    </source>
</evidence>
<dbReference type="SMART" id="SM00336">
    <property type="entry name" value="BBOX"/>
    <property type="match status" value="1"/>
</dbReference>
<evidence type="ECO:0008006" key="11">
    <source>
        <dbReference type="Google" id="ProtNLM"/>
    </source>
</evidence>
<feature type="domain" description="RING-type" evidence="6">
    <location>
        <begin position="35"/>
        <end position="86"/>
    </location>
</feature>
<dbReference type="CDD" id="cd19769">
    <property type="entry name" value="Bbox2_TRIM16-like"/>
    <property type="match status" value="1"/>
</dbReference>
<dbReference type="CDD" id="cd16448">
    <property type="entry name" value="RING-H2"/>
    <property type="match status" value="1"/>
</dbReference>
<feature type="compositionally biased region" description="Polar residues" evidence="5">
    <location>
        <begin position="612"/>
        <end position="622"/>
    </location>
</feature>
<evidence type="ECO:0000256" key="4">
    <source>
        <dbReference type="PROSITE-ProRule" id="PRU00024"/>
    </source>
</evidence>
<evidence type="ECO:0000256" key="2">
    <source>
        <dbReference type="ARBA" id="ARBA00022771"/>
    </source>
</evidence>
<dbReference type="Pfam" id="PF21361">
    <property type="entry name" value="Sina_ZnF"/>
    <property type="match status" value="1"/>
</dbReference>
<reference evidence="10" key="1">
    <citation type="journal article" date="2015" name="Proc. Natl. Acad. Sci. U.S.A.">
        <title>Genome sequence of the Asian Tiger mosquito, Aedes albopictus, reveals insights into its biology, genetics, and evolution.</title>
        <authorList>
            <person name="Chen X.G."/>
            <person name="Jiang X."/>
            <person name="Gu J."/>
            <person name="Xu M."/>
            <person name="Wu Y."/>
            <person name="Deng Y."/>
            <person name="Zhang C."/>
            <person name="Bonizzoni M."/>
            <person name="Dermauw W."/>
            <person name="Vontas J."/>
            <person name="Armbruster P."/>
            <person name="Huang X."/>
            <person name="Yang Y."/>
            <person name="Zhang H."/>
            <person name="He W."/>
            <person name="Peng H."/>
            <person name="Liu Y."/>
            <person name="Wu K."/>
            <person name="Chen J."/>
            <person name="Lirakis M."/>
            <person name="Topalis P."/>
            <person name="Van Leeuwen T."/>
            <person name="Hall A.B."/>
            <person name="Jiang X."/>
            <person name="Thorpe C."/>
            <person name="Mueller R.L."/>
            <person name="Sun C."/>
            <person name="Waterhouse R.M."/>
            <person name="Yan G."/>
            <person name="Tu Z.J."/>
            <person name="Fang X."/>
            <person name="James A.A."/>
        </authorList>
    </citation>
    <scope>NUCLEOTIDE SEQUENCE [LARGE SCALE GENOMIC DNA]</scope>
    <source>
        <strain evidence="10">Foshan</strain>
    </source>
</reference>
<dbReference type="PROSITE" id="PS50119">
    <property type="entry name" value="ZF_BBOX"/>
    <property type="match status" value="1"/>
</dbReference>
<dbReference type="EnsemblMetazoa" id="AALFPA23_020978.R30945">
    <property type="protein sequence ID" value="AALFPA23_020978.P30945"/>
    <property type="gene ID" value="AALFPA23_020978"/>
</dbReference>
<feature type="domain" description="SIAH-type" evidence="8">
    <location>
        <begin position="322"/>
        <end position="385"/>
    </location>
</feature>
<dbReference type="RefSeq" id="XP_019550168.3">
    <property type="nucleotide sequence ID" value="XM_019694623.3"/>
</dbReference>
<keyword evidence="3" id="KW-0862">Zinc</keyword>
<keyword evidence="2 4" id="KW-0863">Zinc-finger</keyword>
<dbReference type="SUPFAM" id="SSF57850">
    <property type="entry name" value="RING/U-box"/>
    <property type="match status" value="1"/>
</dbReference>
<protein>
    <recommendedName>
        <fullName evidence="11">RING-type E3 ubiquitin transferase</fullName>
    </recommendedName>
</protein>
<dbReference type="SUPFAM" id="SSF49599">
    <property type="entry name" value="TRAF domain-like"/>
    <property type="match status" value="1"/>
</dbReference>
<feature type="domain" description="B box-type" evidence="7">
    <location>
        <begin position="123"/>
        <end position="159"/>
    </location>
</feature>
<dbReference type="SUPFAM" id="SSF57845">
    <property type="entry name" value="B-box zinc-binding domain"/>
    <property type="match status" value="1"/>
</dbReference>
<dbReference type="Gene3D" id="3.30.160.60">
    <property type="entry name" value="Classic Zinc Finger"/>
    <property type="match status" value="1"/>
</dbReference>
<feature type="compositionally biased region" description="Low complexity" evidence="5">
    <location>
        <begin position="588"/>
        <end position="597"/>
    </location>
</feature>
<dbReference type="Gene3D" id="3.30.40.10">
    <property type="entry name" value="Zinc/RING finger domain, C3HC4 (zinc finger)"/>
    <property type="match status" value="2"/>
</dbReference>
<name>A0ABM1ZRE2_AEDAL</name>
<dbReference type="Gene3D" id="2.60.210.10">
    <property type="entry name" value="Apoptosis, Tumor Necrosis Factor Receptor Associated Protein 2, Chain A"/>
    <property type="match status" value="1"/>
</dbReference>
<dbReference type="InterPro" id="IPR013083">
    <property type="entry name" value="Znf_RING/FYVE/PHD"/>
</dbReference>